<reference evidence="7 8" key="1">
    <citation type="submission" date="2019-01" db="EMBL/GenBank/DDBJ databases">
        <title>Genomes sequencing and comparative genomics of infectious freshwater microsporidia, Cucumispora dikerogammari and Thelohania contejeani.</title>
        <authorList>
            <person name="Cormier A."/>
            <person name="Giraud I."/>
            <person name="Wattier R."/>
            <person name="Teixeira M."/>
            <person name="Grandjean F."/>
            <person name="Rigaud T."/>
            <person name="Cordaux R."/>
        </authorList>
    </citation>
    <scope>NUCLEOTIDE SEQUENCE [LARGE SCALE GENOMIC DNA]</scope>
    <source>
        <strain evidence="7">T1</strain>
        <tissue evidence="7">Spores</tissue>
    </source>
</reference>
<evidence type="ECO:0000256" key="1">
    <source>
        <dbReference type="ARBA" id="ARBA00004394"/>
    </source>
</evidence>
<comment type="subcellular location">
    <subcellularLocation>
        <location evidence="1">Golgi apparatus membrane</location>
    </subcellularLocation>
</comment>
<dbReference type="EMBL" id="SBIQ01000237">
    <property type="protein sequence ID" value="KAF7682520.1"/>
    <property type="molecule type" value="Genomic_DNA"/>
</dbReference>
<gene>
    <name evidence="7" type="primary">Gorasp1</name>
    <name evidence="7" type="ORF">TCON_2258</name>
</gene>
<sequence length="528" mass="58677">MGANESKPTTLQILKVKEGTPSHDANLLPFMHFITHVNDMPISTPSDIKRLGELWRSGSLKLGVFDARTRTMKEYDIPSFEGGTSQSLGISVKLYTGDPFVLALRILEICPDSPAMLAGLIERQDWIIGIEGADIHDENELSEYLYRRRGEEVTMLIYNSGMGSIRPVKIIPGMEMMLGCDIGTGIINQIPGDSIDVILDFKGSEKLNLSKSKNILNDVIKQDKTAKEDIKEVAAIKDNIKDDNKMDDVVKKSECQINSSIGIKEEIHESDIIKDEKLIKNRKEFSINDEENKCDNIKGSSKIEDDIICYNTPDANNDLVLDDMNNDPIINTIPEECSVNTPNNNNDPTINTIPEECSVNTPNNNDPIINTIPEECNVNAFNNDNISGEYNGENIPGKYDLPIDDTLNTSLTNDDTTVNHNSDDYAYDDIQDQAASDVLKTTDASSVPDLSYNAELENGTSQYYRGNVDLANLLSELSGAEGIDSDFNLFEDEKADSERQYLSDENEFTNSISDPNGKGVIKKEEYNQ</sequence>
<evidence type="ECO:0000256" key="5">
    <source>
        <dbReference type="SAM" id="MobiDB-lite"/>
    </source>
</evidence>
<evidence type="ECO:0000259" key="6">
    <source>
        <dbReference type="PROSITE" id="PS51865"/>
    </source>
</evidence>
<dbReference type="InterPro" id="IPR007583">
    <property type="entry name" value="GRASP55_65"/>
</dbReference>
<feature type="region of interest" description="Disordered" evidence="5">
    <location>
        <begin position="496"/>
        <end position="528"/>
    </location>
</feature>
<organism evidence="7 8">
    <name type="scientific">Astathelohania contejeani</name>
    <dbReference type="NCBI Taxonomy" id="164912"/>
    <lineage>
        <taxon>Eukaryota</taxon>
        <taxon>Fungi</taxon>
        <taxon>Fungi incertae sedis</taxon>
        <taxon>Microsporidia</taxon>
        <taxon>Astathelohaniidae</taxon>
        <taxon>Astathelohania</taxon>
    </lineage>
</organism>
<dbReference type="PROSITE" id="PS51865">
    <property type="entry name" value="PDZ_GRASP"/>
    <property type="match status" value="1"/>
</dbReference>
<proteinExistence type="predicted"/>
<name>A0ABQ7HWN0_9MICR</name>
<accession>A0ABQ7HWN0</accession>
<keyword evidence="8" id="KW-1185">Reference proteome</keyword>
<dbReference type="InterPro" id="IPR036034">
    <property type="entry name" value="PDZ_sf"/>
</dbReference>
<dbReference type="Proteomes" id="UP001516464">
    <property type="component" value="Unassembled WGS sequence"/>
</dbReference>
<dbReference type="SUPFAM" id="SSF50156">
    <property type="entry name" value="PDZ domain-like"/>
    <property type="match status" value="1"/>
</dbReference>
<feature type="domain" description="PDZ GRASP-type" evidence="6">
    <location>
        <begin position="102"/>
        <end position="187"/>
    </location>
</feature>
<dbReference type="Pfam" id="PF04495">
    <property type="entry name" value="GRASP55_65"/>
    <property type="match status" value="1"/>
</dbReference>
<dbReference type="PANTHER" id="PTHR12893:SF0">
    <property type="entry name" value="GRASP65"/>
    <property type="match status" value="1"/>
</dbReference>
<dbReference type="InterPro" id="IPR024958">
    <property type="entry name" value="GRASP_PDZ"/>
</dbReference>
<evidence type="ECO:0000256" key="4">
    <source>
        <dbReference type="ARBA" id="ARBA00023136"/>
    </source>
</evidence>
<keyword evidence="4" id="KW-0472">Membrane</keyword>
<dbReference type="PANTHER" id="PTHR12893">
    <property type="entry name" value="GOLGI REASSEMBLY STACKING PROTEIN GRASP"/>
    <property type="match status" value="1"/>
</dbReference>
<keyword evidence="2" id="KW-0677">Repeat</keyword>
<evidence type="ECO:0000313" key="8">
    <source>
        <dbReference type="Proteomes" id="UP001516464"/>
    </source>
</evidence>
<dbReference type="Gene3D" id="2.30.42.10">
    <property type="match status" value="2"/>
</dbReference>
<comment type="caution">
    <text evidence="7">The sequence shown here is derived from an EMBL/GenBank/DDBJ whole genome shotgun (WGS) entry which is preliminary data.</text>
</comment>
<keyword evidence="3" id="KW-0333">Golgi apparatus</keyword>
<protein>
    <submittedName>
        <fullName evidence="7">Golgi reassembly-stacking protein 1</fullName>
    </submittedName>
</protein>
<evidence type="ECO:0000256" key="3">
    <source>
        <dbReference type="ARBA" id="ARBA00023034"/>
    </source>
</evidence>
<evidence type="ECO:0000313" key="7">
    <source>
        <dbReference type="EMBL" id="KAF7682520.1"/>
    </source>
</evidence>
<evidence type="ECO:0000256" key="2">
    <source>
        <dbReference type="ARBA" id="ARBA00022737"/>
    </source>
</evidence>